<dbReference type="GO" id="GO:0005789">
    <property type="term" value="C:endoplasmic reticulum membrane"/>
    <property type="evidence" value="ECO:0007669"/>
    <property type="project" value="TreeGrafter"/>
</dbReference>
<feature type="region of interest" description="Disordered" evidence="2">
    <location>
        <begin position="204"/>
        <end position="337"/>
    </location>
</feature>
<sequence>MFKFLCVVIFLFILREIEPKISDKRLCANENCTKPISHAKTILKYTSGDHGVLSFDQNVEVIVYSKSAGSNADLWGVEINGIRGYAPKGFLRETRVLTKELPFLVDTERTHQQVPSNESESDDKTIKANKVPDFTVIDGTTIYSDPTEEISPTPRTDDVLPTEAMQNFTSEDSIADAANEQDVNNKQTEPLETVKSSNEINEIIKGDTQSEIDNKGIESEKKESITEQIVQRIVNWIGDENKEQQDVDIGSEEDYENSEEDDQDVEEEEDDDEDFDELEEESDSLGDVDSSEEEINEKAAEISDEISENNVGSDEVPNEKEESDAVDKASEMESVADERIKLRQLLSDKESSDGVVVESVITTQEDSKIEDIKPETNTNLPKSPETEEKIESTIADMFQKEASSSVEEDQLQLESKEETSKETKALENKEIPPETVTESSFIESIEIEPPNLQEFQDHVTPNPLEVTTHISTPEVKSEITEETAPLGVPSNDNNAGIPLPKDEVTEVNTSESFKSTEEVSADSPLDDQEDKSSEIIEGKIETSENQNFEDDVRGSEEIVSDESKAEIASEDIPKNEKTQIQEENTNDVEVLMQESQNLTNIEKTPDEKAQNLIDSETTHEEIDETDQNADNLFDKEKSAEDSEKIDVEKIQDPEESETLDSKPSEDQLSSDSHFTQPEIAEGLTENISGVLSGFKNWLEGTPEDKNEASSELNDEGNDENVDNKEIVEEKTDTYVETNTIDLQDPEQIEKHDHGFLSMLGEKDVPPQEEYQPTESTEALTEAPFMETTFEQLENQYGSSEELVEDVVETQDDIIEAPVNEEIIAVDPTEDNLGNVENHIFDANDLL</sequence>
<feature type="signal peptide" evidence="3">
    <location>
        <begin position="1"/>
        <end position="19"/>
    </location>
</feature>
<dbReference type="InterPro" id="IPR051500">
    <property type="entry name" value="cTAGE_MIA/OTOR"/>
</dbReference>
<feature type="compositionally biased region" description="Polar residues" evidence="2">
    <location>
        <begin position="666"/>
        <end position="675"/>
    </location>
</feature>
<evidence type="ECO:0000256" key="2">
    <source>
        <dbReference type="SAM" id="MobiDB-lite"/>
    </source>
</evidence>
<feature type="compositionally biased region" description="Acidic residues" evidence="2">
    <location>
        <begin position="249"/>
        <end position="295"/>
    </location>
</feature>
<feature type="region of interest" description="Disordered" evidence="2">
    <location>
        <begin position="367"/>
        <end position="440"/>
    </location>
</feature>
<dbReference type="Gene3D" id="2.30.30.40">
    <property type="entry name" value="SH3 Domains"/>
    <property type="match status" value="1"/>
</dbReference>
<keyword evidence="3" id="KW-0732">Signal</keyword>
<keyword evidence="1" id="KW-0175">Coiled coil</keyword>
<feature type="compositionally biased region" description="Basic and acidic residues" evidence="2">
    <location>
        <begin position="530"/>
        <end position="542"/>
    </location>
</feature>
<dbReference type="OrthoDB" id="6627676at2759"/>
<feature type="compositionally biased region" description="Basic and acidic residues" evidence="2">
    <location>
        <begin position="317"/>
        <end position="337"/>
    </location>
</feature>
<dbReference type="PANTHER" id="PTHR23158:SF33">
    <property type="entry name" value="TRANSPORT AND GOLGI ORGANIZATION PROTEIN 1"/>
    <property type="match status" value="1"/>
</dbReference>
<feature type="compositionally biased region" description="Polar residues" evidence="2">
    <location>
        <begin position="593"/>
        <end position="602"/>
    </location>
</feature>
<feature type="compositionally biased region" description="Basic and acidic residues" evidence="2">
    <location>
        <begin position="550"/>
        <end position="580"/>
    </location>
</feature>
<evidence type="ECO:0000256" key="1">
    <source>
        <dbReference type="ARBA" id="ARBA00023054"/>
    </source>
</evidence>
<feature type="region of interest" description="Disordered" evidence="2">
    <location>
        <begin position="467"/>
        <end position="726"/>
    </location>
</feature>
<dbReference type="InterPro" id="IPR036028">
    <property type="entry name" value="SH3-like_dom_sf"/>
</dbReference>
<dbReference type="GO" id="GO:0009306">
    <property type="term" value="P:protein secretion"/>
    <property type="evidence" value="ECO:0007669"/>
    <property type="project" value="TreeGrafter"/>
</dbReference>
<dbReference type="GO" id="GO:0035459">
    <property type="term" value="P:vesicle cargo loading"/>
    <property type="evidence" value="ECO:0007669"/>
    <property type="project" value="TreeGrafter"/>
</dbReference>
<dbReference type="PANTHER" id="PTHR23158">
    <property type="entry name" value="MELANOMA INHIBITORY ACTIVITY-RELATED"/>
    <property type="match status" value="1"/>
</dbReference>
<reference evidence="4 5" key="1">
    <citation type="submission" date="2015-09" db="EMBL/GenBank/DDBJ databases">
        <title>Draft genome of the scarab beetle Oryctes borbonicus.</title>
        <authorList>
            <person name="Meyer J.M."/>
            <person name="Markov G.V."/>
            <person name="Baskaran P."/>
            <person name="Herrmann M."/>
            <person name="Sommer R.J."/>
            <person name="Roedelsperger C."/>
        </authorList>
    </citation>
    <scope>NUCLEOTIDE SEQUENCE [LARGE SCALE GENOMIC DNA]</scope>
    <source>
        <strain evidence="4">OB123</strain>
        <tissue evidence="4">Whole animal</tissue>
    </source>
</reference>
<feature type="compositionally biased region" description="Basic and acidic residues" evidence="2">
    <location>
        <begin position="414"/>
        <end position="432"/>
    </location>
</feature>
<gene>
    <name evidence="4" type="ORF">AMK59_5803</name>
</gene>
<feature type="compositionally biased region" description="Basic and acidic residues" evidence="2">
    <location>
        <begin position="212"/>
        <end position="225"/>
    </location>
</feature>
<dbReference type="GO" id="GO:0006888">
    <property type="term" value="P:endoplasmic reticulum to Golgi vesicle-mediated transport"/>
    <property type="evidence" value="ECO:0007669"/>
    <property type="project" value="TreeGrafter"/>
</dbReference>
<organism evidence="4 5">
    <name type="scientific">Oryctes borbonicus</name>
    <dbReference type="NCBI Taxonomy" id="1629725"/>
    <lineage>
        <taxon>Eukaryota</taxon>
        <taxon>Metazoa</taxon>
        <taxon>Ecdysozoa</taxon>
        <taxon>Arthropoda</taxon>
        <taxon>Hexapoda</taxon>
        <taxon>Insecta</taxon>
        <taxon>Pterygota</taxon>
        <taxon>Neoptera</taxon>
        <taxon>Endopterygota</taxon>
        <taxon>Coleoptera</taxon>
        <taxon>Polyphaga</taxon>
        <taxon>Scarabaeiformia</taxon>
        <taxon>Scarabaeidae</taxon>
        <taxon>Dynastinae</taxon>
        <taxon>Oryctes</taxon>
    </lineage>
</organism>
<dbReference type="SUPFAM" id="SSF50044">
    <property type="entry name" value="SH3-domain"/>
    <property type="match status" value="1"/>
</dbReference>
<evidence type="ECO:0000256" key="3">
    <source>
        <dbReference type="SAM" id="SignalP"/>
    </source>
</evidence>
<dbReference type="AlphaFoldDB" id="A0A0T6B3P1"/>
<proteinExistence type="predicted"/>
<dbReference type="GO" id="GO:0070971">
    <property type="term" value="C:endoplasmic reticulum exit site"/>
    <property type="evidence" value="ECO:0007669"/>
    <property type="project" value="TreeGrafter"/>
</dbReference>
<dbReference type="Proteomes" id="UP000051574">
    <property type="component" value="Unassembled WGS sequence"/>
</dbReference>
<feature type="chain" id="PRO_5006668330" description="SH3 domain-containing protein" evidence="3">
    <location>
        <begin position="20"/>
        <end position="846"/>
    </location>
</feature>
<evidence type="ECO:0008006" key="6">
    <source>
        <dbReference type="Google" id="ProtNLM"/>
    </source>
</evidence>
<comment type="caution">
    <text evidence="4">The sequence shown here is derived from an EMBL/GenBank/DDBJ whole genome shotgun (WGS) entry which is preliminary data.</text>
</comment>
<protein>
    <recommendedName>
        <fullName evidence="6">SH3 domain-containing protein</fullName>
    </recommendedName>
</protein>
<keyword evidence="5" id="KW-1185">Reference proteome</keyword>
<feature type="compositionally biased region" description="Basic and acidic residues" evidence="2">
    <location>
        <begin position="632"/>
        <end position="652"/>
    </location>
</feature>
<feature type="non-terminal residue" evidence="4">
    <location>
        <position position="846"/>
    </location>
</feature>
<accession>A0A0T6B3P1</accession>
<evidence type="ECO:0000313" key="4">
    <source>
        <dbReference type="EMBL" id="KRT82015.1"/>
    </source>
</evidence>
<evidence type="ECO:0000313" key="5">
    <source>
        <dbReference type="Proteomes" id="UP000051574"/>
    </source>
</evidence>
<dbReference type="EMBL" id="LJIG01015967">
    <property type="protein sequence ID" value="KRT82015.1"/>
    <property type="molecule type" value="Genomic_DNA"/>
</dbReference>
<name>A0A0T6B3P1_9SCAR</name>